<gene>
    <name evidence="2" type="ORF">OTI717_LOCUS34055</name>
    <name evidence="1" type="ORF">RFH988_LOCUS37383</name>
</gene>
<accession>A0A815QRJ3</accession>
<evidence type="ECO:0000313" key="2">
    <source>
        <dbReference type="EMBL" id="CAF4099256.1"/>
    </source>
</evidence>
<reference evidence="1" key="1">
    <citation type="submission" date="2021-02" db="EMBL/GenBank/DDBJ databases">
        <authorList>
            <person name="Nowell W R."/>
        </authorList>
    </citation>
    <scope>NUCLEOTIDE SEQUENCE</scope>
</reference>
<dbReference type="Proteomes" id="UP000663823">
    <property type="component" value="Unassembled WGS sequence"/>
</dbReference>
<dbReference type="AlphaFoldDB" id="A0A815QRJ3"/>
<dbReference type="OrthoDB" id="10080904at2759"/>
<dbReference type="PANTHER" id="PTHR46068">
    <property type="entry name" value="PROTEIN CBG27172"/>
    <property type="match status" value="1"/>
</dbReference>
<sequence>MSHRQDRQQEKELFRPLVLLLHRQNRSWTVPDIADFFEQSDNPPNLNRHALVNKIHYVLARGTVCERKRSGKPRTTTTASYRNLVLKKIQNQNKASIRNVSAKLKKISWKSSPSSVYRVVRSAGLKWFKKRRTQKLTYDNKVQRVKCAKKLRRNFGATKRSTKWMWDKIINTDFSGKFTLESHSNPHNEGIWAIRFEEIPSTSRERPTSKFASGIIFWGGISYEGLIPKNGPIDVTSWLKKQPTDKKKRTYMNARLYAEFIKEIAHPEIQKVCGKDFIFQDDADSKQRTKIVLQTVDKLFNDRILPEEGDAKFADVWPIENIWGILKEKVQGEQFSSFEQLKMRLNKEWKKITCDDCKKLIDKIPKRLGEVIKNGGEQIHAS</sequence>
<evidence type="ECO:0000313" key="1">
    <source>
        <dbReference type="EMBL" id="CAF1466816.1"/>
    </source>
</evidence>
<protein>
    <submittedName>
        <fullName evidence="1">Uncharacterized protein</fullName>
    </submittedName>
</protein>
<dbReference type="InterPro" id="IPR036397">
    <property type="entry name" value="RNaseH_sf"/>
</dbReference>
<organism evidence="1 3">
    <name type="scientific">Rotaria sordida</name>
    <dbReference type="NCBI Taxonomy" id="392033"/>
    <lineage>
        <taxon>Eukaryota</taxon>
        <taxon>Metazoa</taxon>
        <taxon>Spiralia</taxon>
        <taxon>Gnathifera</taxon>
        <taxon>Rotifera</taxon>
        <taxon>Eurotatoria</taxon>
        <taxon>Bdelloidea</taxon>
        <taxon>Philodinida</taxon>
        <taxon>Philodinidae</taxon>
        <taxon>Rotaria</taxon>
    </lineage>
</organism>
<dbReference type="Gene3D" id="3.30.420.10">
    <property type="entry name" value="Ribonuclease H-like superfamily/Ribonuclease H"/>
    <property type="match status" value="1"/>
</dbReference>
<dbReference type="Proteomes" id="UP000663882">
    <property type="component" value="Unassembled WGS sequence"/>
</dbReference>
<dbReference type="EMBL" id="CAJNOO010007370">
    <property type="protein sequence ID" value="CAF1466816.1"/>
    <property type="molecule type" value="Genomic_DNA"/>
</dbReference>
<comment type="caution">
    <text evidence="1">The sequence shown here is derived from an EMBL/GenBank/DDBJ whole genome shotgun (WGS) entry which is preliminary data.</text>
</comment>
<name>A0A815QRJ3_9BILA</name>
<evidence type="ECO:0000313" key="3">
    <source>
        <dbReference type="Proteomes" id="UP000663882"/>
    </source>
</evidence>
<dbReference type="GO" id="GO:0003676">
    <property type="term" value="F:nucleic acid binding"/>
    <property type="evidence" value="ECO:0007669"/>
    <property type="project" value="InterPro"/>
</dbReference>
<proteinExistence type="predicted"/>
<dbReference type="PANTHER" id="PTHR46068:SF1">
    <property type="entry name" value="TRANSPOSASE IS30-LIKE HTH DOMAIN-CONTAINING PROTEIN"/>
    <property type="match status" value="1"/>
</dbReference>
<dbReference type="EMBL" id="CAJOAX010011749">
    <property type="protein sequence ID" value="CAF4099256.1"/>
    <property type="molecule type" value="Genomic_DNA"/>
</dbReference>